<keyword evidence="1" id="KW-0812">Transmembrane</keyword>
<keyword evidence="1" id="KW-0472">Membrane</keyword>
<feature type="transmembrane region" description="Helical" evidence="1">
    <location>
        <begin position="20"/>
        <end position="39"/>
    </location>
</feature>
<organism evidence="2 3">
    <name type="scientific">Photobacterium sanctipauli</name>
    <dbReference type="NCBI Taxonomy" id="1342794"/>
    <lineage>
        <taxon>Bacteria</taxon>
        <taxon>Pseudomonadati</taxon>
        <taxon>Pseudomonadota</taxon>
        <taxon>Gammaproteobacteria</taxon>
        <taxon>Vibrionales</taxon>
        <taxon>Vibrionaceae</taxon>
        <taxon>Photobacterium</taxon>
    </lineage>
</organism>
<dbReference type="RefSeq" id="WP_036820369.1">
    <property type="nucleotide sequence ID" value="NZ_JGVO01000272.1"/>
</dbReference>
<evidence type="ECO:0000313" key="2">
    <source>
        <dbReference type="EMBL" id="PSW18240.1"/>
    </source>
</evidence>
<comment type="caution">
    <text evidence="2">The sequence shown here is derived from an EMBL/GenBank/DDBJ whole genome shotgun (WGS) entry which is preliminary data.</text>
</comment>
<dbReference type="EMBL" id="PYMA01000012">
    <property type="protein sequence ID" value="PSW18240.1"/>
    <property type="molecule type" value="Genomic_DNA"/>
</dbReference>
<evidence type="ECO:0000313" key="3">
    <source>
        <dbReference type="Proteomes" id="UP000241771"/>
    </source>
</evidence>
<dbReference type="AlphaFoldDB" id="A0A2T3NPQ4"/>
<sequence>MKIDQLLQQTRLVKLCRTLLLSTVILGLLVKMITVYFGVDALWLGDETVNAYIATMAKSTEGTPISRLIINLILGPFELSDMNFT</sequence>
<keyword evidence="1" id="KW-1133">Transmembrane helix</keyword>
<protein>
    <submittedName>
        <fullName evidence="2">Uncharacterized protein</fullName>
    </submittedName>
</protein>
<accession>A0A2T3NPQ4</accession>
<reference evidence="2 3" key="1">
    <citation type="submission" date="2018-01" db="EMBL/GenBank/DDBJ databases">
        <title>Whole genome sequencing of Histamine producing bacteria.</title>
        <authorList>
            <person name="Butler K."/>
        </authorList>
    </citation>
    <scope>NUCLEOTIDE SEQUENCE [LARGE SCALE GENOMIC DNA]</scope>
    <source>
        <strain evidence="2 3">DSM 100436</strain>
    </source>
</reference>
<keyword evidence="3" id="KW-1185">Reference proteome</keyword>
<name>A0A2T3NPQ4_9GAMM</name>
<dbReference type="Proteomes" id="UP000241771">
    <property type="component" value="Unassembled WGS sequence"/>
</dbReference>
<proteinExistence type="predicted"/>
<gene>
    <name evidence="2" type="ORF">C9I98_17855</name>
</gene>
<evidence type="ECO:0000256" key="1">
    <source>
        <dbReference type="SAM" id="Phobius"/>
    </source>
</evidence>